<comment type="caution">
    <text evidence="3">The sequence shown here is derived from an EMBL/GenBank/DDBJ whole genome shotgun (WGS) entry which is preliminary data.</text>
</comment>
<organism evidence="3 4">
    <name type="scientific">Nannochloropsis gaditana</name>
    <dbReference type="NCBI Taxonomy" id="72520"/>
    <lineage>
        <taxon>Eukaryota</taxon>
        <taxon>Sar</taxon>
        <taxon>Stramenopiles</taxon>
        <taxon>Ochrophyta</taxon>
        <taxon>Eustigmatophyceae</taxon>
        <taxon>Eustigmatales</taxon>
        <taxon>Monodopsidaceae</taxon>
        <taxon>Nannochloropsis</taxon>
    </lineage>
</organism>
<dbReference type="AlphaFoldDB" id="W7UA28"/>
<evidence type="ECO:0000256" key="1">
    <source>
        <dbReference type="SAM" id="MobiDB-lite"/>
    </source>
</evidence>
<gene>
    <name evidence="3" type="ORF">Naga_100050g9</name>
</gene>
<evidence type="ECO:0000259" key="2">
    <source>
        <dbReference type="Pfam" id="PF03372"/>
    </source>
</evidence>
<feature type="domain" description="Endonuclease/exonuclease/phosphatase" evidence="2">
    <location>
        <begin position="256"/>
        <end position="585"/>
    </location>
</feature>
<dbReference type="InterPro" id="IPR036691">
    <property type="entry name" value="Endo/exonu/phosph_ase_sf"/>
</dbReference>
<proteinExistence type="predicted"/>
<reference evidence="3 4" key="1">
    <citation type="journal article" date="2014" name="Mol. Plant">
        <title>Chromosome Scale Genome Assembly and Transcriptome Profiling of Nannochloropsis gaditana in Nitrogen Depletion.</title>
        <authorList>
            <person name="Corteggiani Carpinelli E."/>
            <person name="Telatin A."/>
            <person name="Vitulo N."/>
            <person name="Forcato C."/>
            <person name="D'Angelo M."/>
            <person name="Schiavon R."/>
            <person name="Vezzi A."/>
            <person name="Giacometti G.M."/>
            <person name="Morosinotto T."/>
            <person name="Valle G."/>
        </authorList>
    </citation>
    <scope>NUCLEOTIDE SEQUENCE [LARGE SCALE GENOMIC DNA]</scope>
    <source>
        <strain evidence="3 4">B-31</strain>
    </source>
</reference>
<dbReference type="Pfam" id="PF03372">
    <property type="entry name" value="Exo_endo_phos"/>
    <property type="match status" value="1"/>
</dbReference>
<dbReference type="InterPro" id="IPR050410">
    <property type="entry name" value="CCR4/nocturin_mRNA_transcr"/>
</dbReference>
<feature type="region of interest" description="Disordered" evidence="1">
    <location>
        <begin position="627"/>
        <end position="653"/>
    </location>
</feature>
<sequence>MSGTTASSNSLAGTGGLGPWMLNVRLDRPVEGCLISPHAYLYQKGEKGQQRDKERFNYRYRWLRGPERPVCANTACPRAQSFNPIQWSKFARKGCSFLIQCVVCAKLRLPRHHSVFCTLQCFQDAWKNHKRIHQMGRTRSANSGADGVPDASTDPLQDGEEETPPPPPLDYLTADTSEDDWQEVGSERTYCPQLSDIGRCLKLEIRVLNPDGSLFFGPRLTETEPVLSAPPPPPQRPLMQVKNLAAAAAGLKFRIATYNILAEIYATQTMYPYCDHWTLNWNYRKVNLLREMREVAADVLFLQEVQADHYEQDILPELSEEGYDGLYKHKTRESMGASGKVDGCAILWRRGKFRLAEKYLMEFNDCARRQASELGLSHDQKHTFLTRVLKDNVAQAVVLEVLGRPRGGRHGGSMVCMANTHLYSHPEFPDVKLWQCHQLLQWLEGLTLPSNMPLVLCGDFNSEPSSAVYELVSAQVVGADHPDMQLLQQQASASSTEATELVRSVLLSEQHHQVAHSLLLKSAYATLLGEEPRFTNYTVGYVGVLDYIWFSGMHWRPLTVAPIPAEQDLACTGEALPNALYPSDHLMLFSDLQFVVGGGGGGGGGGGLGGGLMGELRKAMPGLGGGLGGYMTPTKQQQQQLTSSPSLTRKGVR</sequence>
<dbReference type="SUPFAM" id="SSF56219">
    <property type="entry name" value="DNase I-like"/>
    <property type="match status" value="1"/>
</dbReference>
<keyword evidence="4" id="KW-1185">Reference proteome</keyword>
<protein>
    <submittedName>
        <fullName evidence="3">Endonuclease/exonuclease/phosphatase</fullName>
    </submittedName>
</protein>
<dbReference type="PANTHER" id="PTHR12121:SF34">
    <property type="entry name" value="PROTEIN ANGEL"/>
    <property type="match status" value="1"/>
</dbReference>
<dbReference type="Proteomes" id="UP000019335">
    <property type="component" value="Chromosome 2"/>
</dbReference>
<dbReference type="Gene3D" id="3.60.10.10">
    <property type="entry name" value="Endonuclease/exonuclease/phosphatase"/>
    <property type="match status" value="1"/>
</dbReference>
<feature type="compositionally biased region" description="Low complexity" evidence="1">
    <location>
        <begin position="632"/>
        <end position="653"/>
    </location>
</feature>
<dbReference type="EMBL" id="AZIL01000125">
    <property type="protein sequence ID" value="EWM29636.1"/>
    <property type="molecule type" value="Genomic_DNA"/>
</dbReference>
<feature type="region of interest" description="Disordered" evidence="1">
    <location>
        <begin position="137"/>
        <end position="174"/>
    </location>
</feature>
<accession>W7UA28</accession>
<dbReference type="InterPro" id="IPR005135">
    <property type="entry name" value="Endo/exonuclease/phosphatase"/>
</dbReference>
<keyword evidence="3" id="KW-0269">Exonuclease</keyword>
<dbReference type="PANTHER" id="PTHR12121">
    <property type="entry name" value="CARBON CATABOLITE REPRESSOR PROTEIN 4"/>
    <property type="match status" value="1"/>
</dbReference>
<evidence type="ECO:0000313" key="4">
    <source>
        <dbReference type="Proteomes" id="UP000019335"/>
    </source>
</evidence>
<name>W7UA28_9STRA</name>
<keyword evidence="3" id="KW-0255">Endonuclease</keyword>
<keyword evidence="3" id="KW-0378">Hydrolase</keyword>
<dbReference type="GO" id="GO:0004519">
    <property type="term" value="F:endonuclease activity"/>
    <property type="evidence" value="ECO:0007669"/>
    <property type="project" value="UniProtKB-KW"/>
</dbReference>
<evidence type="ECO:0000313" key="3">
    <source>
        <dbReference type="EMBL" id="EWM29636.1"/>
    </source>
</evidence>
<dbReference type="GO" id="GO:0000175">
    <property type="term" value="F:3'-5'-RNA exonuclease activity"/>
    <property type="evidence" value="ECO:0007669"/>
    <property type="project" value="TreeGrafter"/>
</dbReference>
<keyword evidence="3" id="KW-0540">Nuclease</keyword>
<dbReference type="OrthoDB" id="428734at2759"/>